<reference evidence="3" key="1">
    <citation type="submission" date="2016-10" db="EMBL/GenBank/DDBJ databases">
        <authorList>
            <person name="Varghese N."/>
            <person name="Submissions S."/>
        </authorList>
    </citation>
    <scope>NUCLEOTIDE SEQUENCE [LARGE SCALE GENOMIC DNA]</scope>
    <source>
        <strain evidence="3">DSM 45413</strain>
    </source>
</reference>
<dbReference type="PANTHER" id="PTHR41252">
    <property type="entry name" value="BLR2505 PROTEIN"/>
    <property type="match status" value="1"/>
</dbReference>
<dbReference type="Gene3D" id="3.10.450.50">
    <property type="match status" value="1"/>
</dbReference>
<name>A0A1H8R6L9_9ACTN</name>
<feature type="domain" description="SnoaL-like" evidence="1">
    <location>
        <begin position="10"/>
        <end position="116"/>
    </location>
</feature>
<evidence type="ECO:0000313" key="2">
    <source>
        <dbReference type="EMBL" id="SEO62309.1"/>
    </source>
</evidence>
<accession>A0A1H8R6L9</accession>
<dbReference type="SUPFAM" id="SSF54427">
    <property type="entry name" value="NTF2-like"/>
    <property type="match status" value="1"/>
</dbReference>
<dbReference type="InterPro" id="IPR037401">
    <property type="entry name" value="SnoaL-like"/>
</dbReference>
<dbReference type="OrthoDB" id="6657864at2"/>
<proteinExistence type="predicted"/>
<protein>
    <recommendedName>
        <fullName evidence="1">SnoaL-like domain-containing protein</fullName>
    </recommendedName>
</protein>
<sequence>MGTDESRRVVLEFFGHLSAGRGREAMALFDDEGTWWVSGKPGVLPLSGTYGKRELSTIGTLVGAAMPGGIEMTITGTIAEDERVVAEATVYGTSPAGRVYDNRICFVAELRGGRIFALREYFDTIHTNDVLFGNGAAGASIPSGQSG</sequence>
<dbReference type="STRING" id="673521.SAMN05660991_01043"/>
<dbReference type="InterPro" id="IPR032710">
    <property type="entry name" value="NTF2-like_dom_sf"/>
</dbReference>
<dbReference type="Proteomes" id="UP000198960">
    <property type="component" value="Unassembled WGS sequence"/>
</dbReference>
<dbReference type="RefSeq" id="WP_091940797.1">
    <property type="nucleotide sequence ID" value="NZ_FOEE01000002.1"/>
</dbReference>
<organism evidence="2 3">
    <name type="scientific">Trujillonella endophytica</name>
    <dbReference type="NCBI Taxonomy" id="673521"/>
    <lineage>
        <taxon>Bacteria</taxon>
        <taxon>Bacillati</taxon>
        <taxon>Actinomycetota</taxon>
        <taxon>Actinomycetes</taxon>
        <taxon>Geodermatophilales</taxon>
        <taxon>Geodermatophilaceae</taxon>
        <taxon>Trujillonella</taxon>
    </lineage>
</organism>
<dbReference type="Pfam" id="PF12680">
    <property type="entry name" value="SnoaL_2"/>
    <property type="match status" value="1"/>
</dbReference>
<evidence type="ECO:0000313" key="3">
    <source>
        <dbReference type="Proteomes" id="UP000198960"/>
    </source>
</evidence>
<dbReference type="AlphaFoldDB" id="A0A1H8R6L9"/>
<evidence type="ECO:0000259" key="1">
    <source>
        <dbReference type="Pfam" id="PF12680"/>
    </source>
</evidence>
<keyword evidence="3" id="KW-1185">Reference proteome</keyword>
<dbReference type="EMBL" id="FOEE01000002">
    <property type="protein sequence ID" value="SEO62309.1"/>
    <property type="molecule type" value="Genomic_DNA"/>
</dbReference>
<dbReference type="PANTHER" id="PTHR41252:SF1">
    <property type="entry name" value="BLR2505 PROTEIN"/>
    <property type="match status" value="1"/>
</dbReference>
<gene>
    <name evidence="2" type="ORF">SAMN05660991_01043</name>
</gene>